<dbReference type="Gene3D" id="1.10.443.10">
    <property type="entry name" value="Intergrase catalytic core"/>
    <property type="match status" value="1"/>
</dbReference>
<dbReference type="GO" id="GO:0015074">
    <property type="term" value="P:DNA integration"/>
    <property type="evidence" value="ECO:0007669"/>
    <property type="project" value="UniProtKB-KW"/>
</dbReference>
<comment type="similarity">
    <text evidence="1">Belongs to the 'phage' integrase family.</text>
</comment>
<dbReference type="PROSITE" id="PS51898">
    <property type="entry name" value="TYR_RECOMBINASE"/>
    <property type="match status" value="1"/>
</dbReference>
<dbReference type="InterPro" id="IPR011010">
    <property type="entry name" value="DNA_brk_join_enz"/>
</dbReference>
<evidence type="ECO:0000259" key="5">
    <source>
        <dbReference type="PROSITE" id="PS51898"/>
    </source>
</evidence>
<keyword evidence="2" id="KW-0229">DNA integration</keyword>
<protein>
    <submittedName>
        <fullName evidence="6">Site-specific integrase</fullName>
    </submittedName>
</protein>
<dbReference type="EMBL" id="VYVN01000012">
    <property type="protein sequence ID" value="KAA9239974.1"/>
    <property type="molecule type" value="Genomic_DNA"/>
</dbReference>
<dbReference type="InterPro" id="IPR050808">
    <property type="entry name" value="Phage_Integrase"/>
</dbReference>
<proteinExistence type="inferred from homology"/>
<gene>
    <name evidence="6" type="ORF">F6I34_05615</name>
</gene>
<organism evidence="6 7">
    <name type="scientific">Aerococcus tenax</name>
    <dbReference type="NCBI Taxonomy" id="3078812"/>
    <lineage>
        <taxon>Bacteria</taxon>
        <taxon>Bacillati</taxon>
        <taxon>Bacillota</taxon>
        <taxon>Bacilli</taxon>
        <taxon>Lactobacillales</taxon>
        <taxon>Aerococcaceae</taxon>
        <taxon>Aerococcus</taxon>
    </lineage>
</organism>
<dbReference type="AlphaFoldDB" id="A0A5N1BLU5"/>
<dbReference type="SUPFAM" id="SSF56349">
    <property type="entry name" value="DNA breaking-rejoining enzymes"/>
    <property type="match status" value="1"/>
</dbReference>
<dbReference type="InterPro" id="IPR002104">
    <property type="entry name" value="Integrase_catalytic"/>
</dbReference>
<dbReference type="GO" id="GO:0006310">
    <property type="term" value="P:DNA recombination"/>
    <property type="evidence" value="ECO:0007669"/>
    <property type="project" value="UniProtKB-KW"/>
</dbReference>
<dbReference type="Proteomes" id="UP000326476">
    <property type="component" value="Unassembled WGS sequence"/>
</dbReference>
<reference evidence="7" key="1">
    <citation type="submission" date="2019-09" db="EMBL/GenBank/DDBJ databases">
        <title>Draft genome sequence assemblies of isolates from the urinary tract.</title>
        <authorList>
            <person name="Mores C.R."/>
            <person name="Putonti C."/>
            <person name="Wolfe A.J."/>
        </authorList>
    </citation>
    <scope>NUCLEOTIDE SEQUENCE [LARGE SCALE GENOMIC DNA]</scope>
    <source>
        <strain evidence="7">UMB8614</strain>
    </source>
</reference>
<keyword evidence="7" id="KW-1185">Reference proteome</keyword>
<dbReference type="PANTHER" id="PTHR30629">
    <property type="entry name" value="PROPHAGE INTEGRASE"/>
    <property type="match status" value="1"/>
</dbReference>
<dbReference type="Pfam" id="PF00589">
    <property type="entry name" value="Phage_integrase"/>
    <property type="match status" value="1"/>
</dbReference>
<keyword evidence="4" id="KW-0233">DNA recombination</keyword>
<dbReference type="InterPro" id="IPR013762">
    <property type="entry name" value="Integrase-like_cat_sf"/>
</dbReference>
<evidence type="ECO:0000256" key="1">
    <source>
        <dbReference type="ARBA" id="ARBA00008857"/>
    </source>
</evidence>
<dbReference type="InterPro" id="IPR010998">
    <property type="entry name" value="Integrase_recombinase_N"/>
</dbReference>
<dbReference type="Gene3D" id="1.10.150.130">
    <property type="match status" value="1"/>
</dbReference>
<comment type="caution">
    <text evidence="6">The sequence shown here is derived from an EMBL/GenBank/DDBJ whole genome shotgun (WGS) entry which is preliminary data.</text>
</comment>
<keyword evidence="3" id="KW-0238">DNA-binding</keyword>
<dbReference type="InterPro" id="IPR004107">
    <property type="entry name" value="Integrase_SAM-like_N"/>
</dbReference>
<feature type="domain" description="Tyr recombinase" evidence="5">
    <location>
        <begin position="172"/>
        <end position="374"/>
    </location>
</feature>
<dbReference type="PANTHER" id="PTHR30629:SF2">
    <property type="entry name" value="PROPHAGE INTEGRASE INTS-RELATED"/>
    <property type="match status" value="1"/>
</dbReference>
<dbReference type="RefSeq" id="WP_150982722.1">
    <property type="nucleotide sequence ID" value="NZ_VYVN01000012.1"/>
</dbReference>
<sequence>MIKQYTNSKGTFWEVRHYLGKDSETNKDVRLSKRGFKTKKQAQDYLKQEQYKFDSGLSSPINKNLTVNQLYQEWLEQYRLDVEESTLNKTETIFRLHILPPLGNMVINNLKSASIQKLVNQWFKDYVIYKKIYGYLKNLIQYAVIQGYIAANPCDKVKIPKAKKKEMNFAGRDCDFYTKDQLHIVLRALEEKAPLKWFCFFRLLAYAGLRRGEALALQWQDISFKDSTISINKALKRDKKGLYIGATKNEPSVRTVDIDQETLAILKKWRTSQQEFFLKLGYNILDSKTYIFRKEKKNFPISDSSPRNYFFAFCHRNGLPFVNIHGFRHTHCSLLFEAGVSMNDVKDRLGHGDIQTTMNVYAHVTPTARKEASQRFAKFMEIR</sequence>
<dbReference type="Pfam" id="PF14657">
    <property type="entry name" value="Arm-DNA-bind_4"/>
    <property type="match status" value="1"/>
</dbReference>
<evidence type="ECO:0000256" key="3">
    <source>
        <dbReference type="ARBA" id="ARBA00023125"/>
    </source>
</evidence>
<evidence type="ECO:0000256" key="4">
    <source>
        <dbReference type="ARBA" id="ARBA00023172"/>
    </source>
</evidence>
<evidence type="ECO:0000256" key="2">
    <source>
        <dbReference type="ARBA" id="ARBA00022908"/>
    </source>
</evidence>
<dbReference type="InterPro" id="IPR028259">
    <property type="entry name" value="AP2-like_int_N"/>
</dbReference>
<dbReference type="GO" id="GO:0003677">
    <property type="term" value="F:DNA binding"/>
    <property type="evidence" value="ECO:0007669"/>
    <property type="project" value="UniProtKB-KW"/>
</dbReference>
<accession>A0A5N1BLU5</accession>
<evidence type="ECO:0000313" key="7">
    <source>
        <dbReference type="Proteomes" id="UP000326476"/>
    </source>
</evidence>
<name>A0A5N1BLU5_9LACT</name>
<dbReference type="CDD" id="cd01189">
    <property type="entry name" value="INT_ICEBs1_C_like"/>
    <property type="match status" value="1"/>
</dbReference>
<evidence type="ECO:0000313" key="6">
    <source>
        <dbReference type="EMBL" id="KAA9239974.1"/>
    </source>
</evidence>
<dbReference type="Pfam" id="PF14659">
    <property type="entry name" value="Phage_int_SAM_3"/>
    <property type="match status" value="1"/>
</dbReference>